<dbReference type="RefSeq" id="XP_043057798.1">
    <property type="nucleotide sequence ID" value="XM_043205542.1"/>
</dbReference>
<accession>A0AAN6DD03</accession>
<sequence>MLAVPGQAAERGPRDACPVPDVCELPQQAQGEGEKSAVAVEAAEPVGRLGAVPAQGVSEHANRPVPAQLQKLHRQRAVPAVPPGRADRGDRQGDVGAGGKPLHCAAADAHRVQVCDPRPPQAEPGRPKPEQEQEDHVDVHLLAGQVPAAEEPEREQAAGGEQAQDRGVRLQDHAQLRPRDRGRAAQLQPQAPRAAQLEEGRVRGAAVPAGRRAGQTEVPRAAAEGERRDRAEQAAEAGAAGHKRDRRAGDARRADRLGQSTGPGTAVRHCAAAAAPAAAVPPVPGRRERGRDAAVSTVGRCGHGQIRRRNRLLGDVRGRKLGVKSEEVTCTPPRGCG</sequence>
<comment type="caution">
    <text evidence="2">The sequence shown here is derived from an EMBL/GenBank/DDBJ whole genome shotgun (WGS) entry which is preliminary data.</text>
</comment>
<feature type="region of interest" description="Disordered" evidence="1">
    <location>
        <begin position="57"/>
        <end position="303"/>
    </location>
</feature>
<evidence type="ECO:0000313" key="3">
    <source>
        <dbReference type="Proteomes" id="UP001196530"/>
    </source>
</evidence>
<name>A0AAN6DD03_PICAN</name>
<dbReference type="GeneID" id="66128854"/>
<feature type="compositionally biased region" description="Basic and acidic residues" evidence="1">
    <location>
        <begin position="163"/>
        <end position="183"/>
    </location>
</feature>
<feature type="compositionally biased region" description="Basic and acidic residues" evidence="1">
    <location>
        <begin position="125"/>
        <end position="139"/>
    </location>
</feature>
<feature type="region of interest" description="Disordered" evidence="1">
    <location>
        <begin position="1"/>
        <end position="21"/>
    </location>
</feature>
<dbReference type="EMBL" id="JAHLUX010000011">
    <property type="protein sequence ID" value="KAG7816247.1"/>
    <property type="molecule type" value="Genomic_DNA"/>
</dbReference>
<gene>
    <name evidence="2" type="ORF">KL928_004803</name>
</gene>
<dbReference type="Proteomes" id="UP001196530">
    <property type="component" value="Unassembled WGS sequence"/>
</dbReference>
<feature type="compositionally biased region" description="Low complexity" evidence="1">
    <location>
        <begin position="203"/>
        <end position="213"/>
    </location>
</feature>
<proteinExistence type="predicted"/>
<feature type="compositionally biased region" description="Basic and acidic residues" evidence="1">
    <location>
        <begin position="247"/>
        <end position="256"/>
    </location>
</feature>
<feature type="compositionally biased region" description="Low complexity" evidence="1">
    <location>
        <begin position="184"/>
        <end position="195"/>
    </location>
</feature>
<evidence type="ECO:0000313" key="2">
    <source>
        <dbReference type="EMBL" id="KAG7816247.1"/>
    </source>
</evidence>
<dbReference type="AlphaFoldDB" id="A0AAN6DD03"/>
<protein>
    <submittedName>
        <fullName evidence="2">Uncharacterized protein</fullName>
    </submittedName>
</protein>
<feature type="compositionally biased region" description="Basic and acidic residues" evidence="1">
    <location>
        <begin position="223"/>
        <end position="233"/>
    </location>
</feature>
<evidence type="ECO:0000256" key="1">
    <source>
        <dbReference type="SAM" id="MobiDB-lite"/>
    </source>
</evidence>
<organism evidence="2 3">
    <name type="scientific">Pichia angusta</name>
    <name type="common">Yeast</name>
    <name type="synonym">Hansenula polymorpha</name>
    <dbReference type="NCBI Taxonomy" id="870730"/>
    <lineage>
        <taxon>Eukaryota</taxon>
        <taxon>Fungi</taxon>
        <taxon>Dikarya</taxon>
        <taxon>Ascomycota</taxon>
        <taxon>Saccharomycotina</taxon>
        <taxon>Pichiomycetes</taxon>
        <taxon>Pichiales</taxon>
        <taxon>Pichiaceae</taxon>
        <taxon>Ogataea</taxon>
    </lineage>
</organism>
<reference evidence="2" key="1">
    <citation type="journal article" date="2021" name="G3 (Bethesda)">
        <title>Genomic diversity, chromosomal rearrangements, and interspecies hybridization in the ogataea polymorpha species complex.</title>
        <authorList>
            <person name="Hanson S.J."/>
            <person name="Cinneide E.O."/>
            <person name="Salzberg L.I."/>
            <person name="Wolfe K.H."/>
            <person name="McGowan J."/>
            <person name="Fitzpatrick D.A."/>
            <person name="Matlin K."/>
        </authorList>
    </citation>
    <scope>NUCLEOTIDE SEQUENCE</scope>
    <source>
        <strain evidence="2">61-244</strain>
    </source>
</reference>